<evidence type="ECO:0000313" key="2">
    <source>
        <dbReference type="EMBL" id="SAL34661.1"/>
    </source>
</evidence>
<reference evidence="2 3" key="1">
    <citation type="submission" date="2016-01" db="EMBL/GenBank/DDBJ databases">
        <authorList>
            <person name="Oliw E.H."/>
        </authorList>
    </citation>
    <scope>NUCLEOTIDE SEQUENCE [LARGE SCALE GENOMIC DNA]</scope>
    <source>
        <strain evidence="2">LMG 27134</strain>
    </source>
</reference>
<dbReference type="OrthoDB" id="8903747at2"/>
<dbReference type="AlphaFoldDB" id="A0A158GS65"/>
<dbReference type="Gene3D" id="3.40.50.300">
    <property type="entry name" value="P-loop containing nucleotide triphosphate hydrolases"/>
    <property type="match status" value="1"/>
</dbReference>
<evidence type="ECO:0000259" key="1">
    <source>
        <dbReference type="Pfam" id="PF13401"/>
    </source>
</evidence>
<protein>
    <recommendedName>
        <fullName evidence="1">ORC1/DEAH AAA+ ATPase domain-containing protein</fullName>
    </recommendedName>
</protein>
<dbReference type="InterPro" id="IPR049945">
    <property type="entry name" value="AAA_22"/>
</dbReference>
<dbReference type="EMBL" id="FCOK02000018">
    <property type="protein sequence ID" value="SAL34661.1"/>
    <property type="molecule type" value="Genomic_DNA"/>
</dbReference>
<dbReference type="SUPFAM" id="SSF52540">
    <property type="entry name" value="P-loop containing nucleoside triphosphate hydrolases"/>
    <property type="match status" value="1"/>
</dbReference>
<evidence type="ECO:0000313" key="3">
    <source>
        <dbReference type="Proteomes" id="UP000054683"/>
    </source>
</evidence>
<dbReference type="Proteomes" id="UP000054683">
    <property type="component" value="Unassembled WGS sequence"/>
</dbReference>
<dbReference type="InterPro" id="IPR027417">
    <property type="entry name" value="P-loop_NTPase"/>
</dbReference>
<gene>
    <name evidence="2" type="ORF">AWB69_03192</name>
</gene>
<sequence length="326" mass="36899">MSLEIPRPVDPSLHPLMTGNYRIATPAIEEFYELVARCLRYRVMGALIYGPSRIGKTRAIEYVRLLIARNYPRMTSYHAQCEHKPRHAEGPFFANLLEAVGDPDPNAGSNTSKRMRLALRIREAAARAGSGVVLLFCDEAQRYDDNEYEWLRDVHDTLDRQQIKLFTFLVGQQELLAQKTALQVAGKTQIVARLMVEDLAFYGIRNAQDVATCLNGYDQTAYPERSHWSFTRFYVPQAFDAGYRLVNDAGKLWEAFEAAHHKASLPGQLEIPMESFARAVEIVLKDSELRDARGYGPETVLWQHAVRHCGYVQSRHATGRVLASAA</sequence>
<dbReference type="GO" id="GO:0016887">
    <property type="term" value="F:ATP hydrolysis activity"/>
    <property type="evidence" value="ECO:0007669"/>
    <property type="project" value="InterPro"/>
</dbReference>
<dbReference type="RefSeq" id="WP_062086157.1">
    <property type="nucleotide sequence ID" value="NZ_FCOK02000018.1"/>
</dbReference>
<accession>A0A158GS65</accession>
<name>A0A158GS65_9BURK</name>
<proteinExistence type="predicted"/>
<feature type="domain" description="ORC1/DEAH AAA+ ATPase" evidence="1">
    <location>
        <begin position="47"/>
        <end position="176"/>
    </location>
</feature>
<dbReference type="Pfam" id="PF13401">
    <property type="entry name" value="AAA_22"/>
    <property type="match status" value="1"/>
</dbReference>
<organism evidence="2 3">
    <name type="scientific">Caballeronia udeis</name>
    <dbReference type="NCBI Taxonomy" id="1232866"/>
    <lineage>
        <taxon>Bacteria</taxon>
        <taxon>Pseudomonadati</taxon>
        <taxon>Pseudomonadota</taxon>
        <taxon>Betaproteobacteria</taxon>
        <taxon>Burkholderiales</taxon>
        <taxon>Burkholderiaceae</taxon>
        <taxon>Caballeronia</taxon>
    </lineage>
</organism>